<feature type="compositionally biased region" description="Low complexity" evidence="4">
    <location>
        <begin position="98"/>
        <end position="110"/>
    </location>
</feature>
<feature type="domain" description="Cleavage stimulation factor subunit 2 hinge" evidence="6">
    <location>
        <begin position="9"/>
        <end position="68"/>
    </location>
</feature>
<keyword evidence="3" id="KW-0539">Nucleus</keyword>
<dbReference type="Proteomes" id="UP001154282">
    <property type="component" value="Unassembled WGS sequence"/>
</dbReference>
<dbReference type="GO" id="GO:0003723">
    <property type="term" value="F:RNA binding"/>
    <property type="evidence" value="ECO:0007669"/>
    <property type="project" value="UniProtKB-KW"/>
</dbReference>
<evidence type="ECO:0000256" key="3">
    <source>
        <dbReference type="ARBA" id="ARBA00023242"/>
    </source>
</evidence>
<dbReference type="PANTHER" id="PTHR47866">
    <property type="entry name" value="HYDROXYPROLINE-RICH GLYCOPROTEIN FAMILY PROTEIN"/>
    <property type="match status" value="1"/>
</dbReference>
<dbReference type="Gene3D" id="1.25.40.630">
    <property type="match status" value="1"/>
</dbReference>
<proteinExistence type="predicted"/>
<comment type="subcellular location">
    <subcellularLocation>
        <location evidence="1">Nucleus</location>
    </subcellularLocation>
</comment>
<protein>
    <submittedName>
        <fullName evidence="7">Uncharacterized protein</fullName>
    </submittedName>
</protein>
<name>A0AAV0IW15_9ROSI</name>
<feature type="compositionally biased region" description="Polar residues" evidence="4">
    <location>
        <begin position="144"/>
        <end position="159"/>
    </location>
</feature>
<gene>
    <name evidence="7" type="ORF">LITE_LOCUS10986</name>
</gene>
<feature type="domain" description="Transcription termination and cleavage factor C-terminal" evidence="5">
    <location>
        <begin position="313"/>
        <end position="347"/>
    </location>
</feature>
<evidence type="ECO:0000259" key="6">
    <source>
        <dbReference type="Pfam" id="PF14327"/>
    </source>
</evidence>
<feature type="compositionally biased region" description="Polar residues" evidence="4">
    <location>
        <begin position="76"/>
        <end position="97"/>
    </location>
</feature>
<feature type="compositionally biased region" description="Low complexity" evidence="4">
    <location>
        <begin position="184"/>
        <end position="209"/>
    </location>
</feature>
<accession>A0AAV0IW15</accession>
<dbReference type="Pfam" id="PF14304">
    <property type="entry name" value="CSTF_C"/>
    <property type="match status" value="1"/>
</dbReference>
<comment type="caution">
    <text evidence="7">The sequence shown here is derived from an EMBL/GenBank/DDBJ whole genome shotgun (WGS) entry which is preliminary data.</text>
</comment>
<dbReference type="Pfam" id="PF14327">
    <property type="entry name" value="CSTF2_hinge"/>
    <property type="match status" value="1"/>
</dbReference>
<feature type="compositionally biased region" description="Pro residues" evidence="4">
    <location>
        <begin position="210"/>
        <end position="223"/>
    </location>
</feature>
<evidence type="ECO:0000256" key="4">
    <source>
        <dbReference type="SAM" id="MobiDB-lite"/>
    </source>
</evidence>
<evidence type="ECO:0000313" key="8">
    <source>
        <dbReference type="Proteomes" id="UP001154282"/>
    </source>
</evidence>
<dbReference type="EMBL" id="CAMGYJ010000004">
    <property type="protein sequence ID" value="CAI0400958.1"/>
    <property type="molecule type" value="Genomic_DNA"/>
</dbReference>
<sequence length="347" mass="37556">MAGKPNPADILTADFAGMTKNQLYDIMSQMKTLIEQNRQQARDILIQNPLLTKALFQAQIMLGMVQPPPVVPVIPATTSQKPQQSAPPTQMSNISTSQQGQMGKQGQQAGSNMQHQMRKQHQNQPAVVPLASSSSAPPINLPSQTLPLHTLQTPQQSKGHVNPQMPGLQSSQIPNLPPQPPQLHQPQLATGQLQQSLQTSGGIPHMALQPPMPPQPRLPPPHSMPGYNHQYQPQMGSSMGFQHGGSHQHPSQLMFHGGGGSHMTGEFNNQGGSSMQVDRGSGWMSLPPDSSSAAQVPGNQAARAAPLTPDMEKALLQQVMSLTPEQINLLPPEQRNQVLQLQQMLRQ</sequence>
<evidence type="ECO:0000259" key="5">
    <source>
        <dbReference type="Pfam" id="PF14304"/>
    </source>
</evidence>
<dbReference type="GO" id="GO:0005634">
    <property type="term" value="C:nucleus"/>
    <property type="evidence" value="ECO:0007669"/>
    <property type="project" value="UniProtKB-SubCell"/>
</dbReference>
<evidence type="ECO:0000313" key="7">
    <source>
        <dbReference type="EMBL" id="CAI0400958.1"/>
    </source>
</evidence>
<reference evidence="7" key="1">
    <citation type="submission" date="2022-08" db="EMBL/GenBank/DDBJ databases">
        <authorList>
            <person name="Gutierrez-Valencia J."/>
        </authorList>
    </citation>
    <scope>NUCLEOTIDE SEQUENCE</scope>
</reference>
<dbReference type="PANTHER" id="PTHR47866:SF2">
    <property type="entry name" value="HYDROXYPROLINE-RICH GLYCOPROTEIN FAMILY PROTEIN"/>
    <property type="match status" value="1"/>
</dbReference>
<evidence type="ECO:0000256" key="2">
    <source>
        <dbReference type="ARBA" id="ARBA00022884"/>
    </source>
</evidence>
<keyword evidence="2" id="KW-0694">RNA-binding</keyword>
<evidence type="ECO:0000256" key="1">
    <source>
        <dbReference type="ARBA" id="ARBA00004123"/>
    </source>
</evidence>
<feature type="region of interest" description="Disordered" evidence="4">
    <location>
        <begin position="74"/>
        <end position="227"/>
    </location>
</feature>
<dbReference type="GO" id="GO:0031124">
    <property type="term" value="P:mRNA 3'-end processing"/>
    <property type="evidence" value="ECO:0007669"/>
    <property type="project" value="InterPro"/>
</dbReference>
<dbReference type="FunFam" id="1.10.20.70:FF:000001">
    <property type="entry name" value="Cleavage stimulation factor subunit 2"/>
    <property type="match status" value="1"/>
</dbReference>
<dbReference type="InterPro" id="IPR026896">
    <property type="entry name" value="CSTF_C"/>
</dbReference>
<dbReference type="Gene3D" id="1.10.20.70">
    <property type="entry name" value="Transcription termination and cleavage factor, C-terminal domain"/>
    <property type="match status" value="1"/>
</dbReference>
<feature type="compositionally biased region" description="Low complexity" evidence="4">
    <location>
        <begin position="125"/>
        <end position="143"/>
    </location>
</feature>
<keyword evidence="8" id="KW-1185">Reference proteome</keyword>
<dbReference type="InterPro" id="IPR038192">
    <property type="entry name" value="CSTF_C_sf"/>
</dbReference>
<organism evidence="7 8">
    <name type="scientific">Linum tenue</name>
    <dbReference type="NCBI Taxonomy" id="586396"/>
    <lineage>
        <taxon>Eukaryota</taxon>
        <taxon>Viridiplantae</taxon>
        <taxon>Streptophyta</taxon>
        <taxon>Embryophyta</taxon>
        <taxon>Tracheophyta</taxon>
        <taxon>Spermatophyta</taxon>
        <taxon>Magnoliopsida</taxon>
        <taxon>eudicotyledons</taxon>
        <taxon>Gunneridae</taxon>
        <taxon>Pentapetalae</taxon>
        <taxon>rosids</taxon>
        <taxon>fabids</taxon>
        <taxon>Malpighiales</taxon>
        <taxon>Linaceae</taxon>
        <taxon>Linum</taxon>
    </lineage>
</organism>
<dbReference type="InterPro" id="IPR025742">
    <property type="entry name" value="CSTF2_hinge"/>
</dbReference>
<dbReference type="AlphaFoldDB" id="A0AAV0IW15"/>